<organism evidence="3 4">
    <name type="scientific">Saccharothrix xinjiangensis</name>
    <dbReference type="NCBI Taxonomy" id="204798"/>
    <lineage>
        <taxon>Bacteria</taxon>
        <taxon>Bacillati</taxon>
        <taxon>Actinomycetota</taxon>
        <taxon>Actinomycetes</taxon>
        <taxon>Pseudonocardiales</taxon>
        <taxon>Pseudonocardiaceae</taxon>
        <taxon>Saccharothrix</taxon>
    </lineage>
</organism>
<evidence type="ECO:0000313" key="3">
    <source>
        <dbReference type="EMBL" id="MFC5056535.1"/>
    </source>
</evidence>
<evidence type="ECO:0000256" key="2">
    <source>
        <dbReference type="SAM" id="MobiDB-lite"/>
    </source>
</evidence>
<dbReference type="InterPro" id="IPR027417">
    <property type="entry name" value="P-loop_NTPase"/>
</dbReference>
<keyword evidence="1" id="KW-0802">TPR repeat</keyword>
<dbReference type="Gene3D" id="3.40.50.300">
    <property type="entry name" value="P-loop containing nucleotide triphosphate hydrolases"/>
    <property type="match status" value="1"/>
</dbReference>
<name>A0ABV9Y1R6_9PSEU</name>
<dbReference type="PANTHER" id="PTHR10098">
    <property type="entry name" value="RAPSYN-RELATED"/>
    <property type="match status" value="1"/>
</dbReference>
<accession>A0ABV9Y1R6</accession>
<dbReference type="SUPFAM" id="SSF52540">
    <property type="entry name" value="P-loop containing nucleoside triphosphate hydrolases"/>
    <property type="match status" value="1"/>
</dbReference>
<evidence type="ECO:0000313" key="4">
    <source>
        <dbReference type="Proteomes" id="UP001595833"/>
    </source>
</evidence>
<proteinExistence type="predicted"/>
<dbReference type="Gene3D" id="1.25.40.10">
    <property type="entry name" value="Tetratricopeptide repeat domain"/>
    <property type="match status" value="2"/>
</dbReference>
<dbReference type="RefSeq" id="WP_344042186.1">
    <property type="nucleotide sequence ID" value="NZ_BAAAKE010000032.1"/>
</dbReference>
<dbReference type="SMART" id="SM00028">
    <property type="entry name" value="TPR"/>
    <property type="match status" value="5"/>
</dbReference>
<feature type="region of interest" description="Disordered" evidence="2">
    <location>
        <begin position="529"/>
        <end position="556"/>
    </location>
</feature>
<protein>
    <submittedName>
        <fullName evidence="3">Tetratricopeptide repeat protein</fullName>
    </submittedName>
</protein>
<dbReference type="Proteomes" id="UP001595833">
    <property type="component" value="Unassembled WGS sequence"/>
</dbReference>
<dbReference type="SUPFAM" id="SSF48452">
    <property type="entry name" value="TPR-like"/>
    <property type="match status" value="2"/>
</dbReference>
<evidence type="ECO:0000256" key="1">
    <source>
        <dbReference type="PROSITE-ProRule" id="PRU00339"/>
    </source>
</evidence>
<feature type="repeat" description="TPR" evidence="1">
    <location>
        <begin position="445"/>
        <end position="478"/>
    </location>
</feature>
<dbReference type="InterPro" id="IPR019734">
    <property type="entry name" value="TPR_rpt"/>
</dbReference>
<keyword evidence="4" id="KW-1185">Reference proteome</keyword>
<feature type="repeat" description="TPR" evidence="1">
    <location>
        <begin position="325"/>
        <end position="358"/>
    </location>
</feature>
<dbReference type="PANTHER" id="PTHR10098:SF108">
    <property type="entry name" value="TETRATRICOPEPTIDE REPEAT PROTEIN 28"/>
    <property type="match status" value="1"/>
</dbReference>
<gene>
    <name evidence="3" type="ORF">ACFPFM_22635</name>
</gene>
<dbReference type="Pfam" id="PF13424">
    <property type="entry name" value="TPR_12"/>
    <property type="match status" value="2"/>
</dbReference>
<sequence>MRGFLDALGVDPGRIPTDLDAQAALYRSLIAERRMLIVLDNAATSDQVIPLLPGTPTCTVLVTSRRKLASLIDRHGARHLQLDVLDRDEARALLTARLPVDRTAAEPKAVDELVDLCGSYPLALAITARTAATRPAIPLTEIAAELRALGLDALDHGDPAAGLPTVLSWSLRRLPEQQRTLFALLGIAPGPDTTPPATAALTGLPDLRETALTRVVDFHLHTARAADRLLDPHRPLALLDPLAPSISPHPLPDAAAALAWMEAEHATLLATQRTAATLGRHPVVWHLAWNLTTFQHRRGHLHGALAAWQAALEAAAHLPDPATRSRAHRRLGDACARLGLHEQAIGHLERALNLAARHHDPAEQAHTHQALAIAWGHRGDFRQALEHARHALDLHHALDDPVLEAIALNQVGWYAARLGEYDTARDHCHAALALHRHHHHPDGEADALDSLGFIAHSTGDYHKALDYYQQALTLLRTLGDTYDVVNTLDHLGHPHAALGHRDQARAVWWEALELYREQGRTAAAERVQRQLDDLDNSTDHDPNAAAARPQAGNDHR</sequence>
<comment type="caution">
    <text evidence="3">The sequence shown here is derived from an EMBL/GenBank/DDBJ whole genome shotgun (WGS) entry which is preliminary data.</text>
</comment>
<dbReference type="PROSITE" id="PS50005">
    <property type="entry name" value="TPR"/>
    <property type="match status" value="2"/>
</dbReference>
<reference evidence="4" key="1">
    <citation type="journal article" date="2019" name="Int. J. Syst. Evol. Microbiol.">
        <title>The Global Catalogue of Microorganisms (GCM) 10K type strain sequencing project: providing services to taxonomists for standard genome sequencing and annotation.</title>
        <authorList>
            <consortium name="The Broad Institute Genomics Platform"/>
            <consortium name="The Broad Institute Genome Sequencing Center for Infectious Disease"/>
            <person name="Wu L."/>
            <person name="Ma J."/>
        </authorList>
    </citation>
    <scope>NUCLEOTIDE SEQUENCE [LARGE SCALE GENOMIC DNA]</scope>
    <source>
        <strain evidence="4">KCTC 12848</strain>
    </source>
</reference>
<dbReference type="PROSITE" id="PS50293">
    <property type="entry name" value="TPR_REGION"/>
    <property type="match status" value="1"/>
</dbReference>
<feature type="compositionally biased region" description="Basic and acidic residues" evidence="2">
    <location>
        <begin position="529"/>
        <end position="542"/>
    </location>
</feature>
<dbReference type="InterPro" id="IPR011990">
    <property type="entry name" value="TPR-like_helical_dom_sf"/>
</dbReference>
<dbReference type="EMBL" id="JBHSJB010000022">
    <property type="protein sequence ID" value="MFC5056535.1"/>
    <property type="molecule type" value="Genomic_DNA"/>
</dbReference>